<dbReference type="EMBL" id="CP010645">
    <property type="protein sequence ID" value="ATG37861.1"/>
    <property type="molecule type" value="Genomic_DNA"/>
</dbReference>
<evidence type="ECO:0000259" key="1">
    <source>
        <dbReference type="Pfam" id="PF11800"/>
    </source>
</evidence>
<keyword evidence="3" id="KW-1185">Reference proteome</keyword>
<evidence type="ECO:0000313" key="3">
    <source>
        <dbReference type="Proteomes" id="UP000218891"/>
    </source>
</evidence>
<reference evidence="2 3" key="2">
    <citation type="journal article" date="2017" name="Genome Biol. Evol.">
        <title>Trajectories and Drivers of Genome Evolution in Surface-Associated Marine Phaeobacter.</title>
        <authorList>
            <person name="Freese H.M."/>
            <person name="Sikorski J."/>
            <person name="Bunk B."/>
            <person name="Scheuner C."/>
            <person name="Meier-Kolthoff J.P."/>
            <person name="Sproer C."/>
            <person name="Gram L."/>
            <person name="Overmann J."/>
        </authorList>
    </citation>
    <scope>NUCLEOTIDE SEQUENCE [LARGE SCALE GENOMIC DNA]</scope>
    <source>
        <strain evidence="2 3">P36</strain>
    </source>
</reference>
<sequence>MWQVMPTFSDLDALNLWLEEQCKALWAETAHGGLPGSVADVWEVEKSSLIRLGKQVATAALTLVFEKHCAGKVSSPGSYLRGMMEKAGAGELHLERSFYGKLSGQAA</sequence>
<proteinExistence type="predicted"/>
<dbReference type="InterPro" id="IPR021760">
    <property type="entry name" value="RepC_C"/>
</dbReference>
<accession>A0ABN5DKG8</accession>
<name>A0ABN5DKG8_9RHOB</name>
<reference evidence="2 3" key="1">
    <citation type="journal article" date="2017" name="Front. Microbiol.">
        <title>Phaeobacter piscinae sp. nov., a species of the Roseobacter group and potential aquaculture probiont.</title>
        <authorList>
            <person name="Sonnenschein E.C."/>
            <person name="Phippen C.B.W."/>
            <person name="Nielsen K.F."/>
            <person name="Mateiu R.V."/>
            <person name="Melchiorsen J."/>
            <person name="Gram L."/>
            <person name="Overmann J."/>
            <person name="Freese H.M."/>
        </authorList>
    </citation>
    <scope>NUCLEOTIDE SEQUENCE [LARGE SCALE GENOMIC DNA]</scope>
    <source>
        <strain evidence="2 3">P36</strain>
    </source>
</reference>
<evidence type="ECO:0000313" key="2">
    <source>
        <dbReference type="EMBL" id="ATG37861.1"/>
    </source>
</evidence>
<organism evidence="2 3">
    <name type="scientific">Phaeobacter piscinae</name>
    <dbReference type="NCBI Taxonomy" id="1580596"/>
    <lineage>
        <taxon>Bacteria</taxon>
        <taxon>Pseudomonadati</taxon>
        <taxon>Pseudomonadota</taxon>
        <taxon>Alphaproteobacteria</taxon>
        <taxon>Rhodobacterales</taxon>
        <taxon>Roseobacteraceae</taxon>
        <taxon>Phaeobacter</taxon>
    </lineage>
</organism>
<protein>
    <submittedName>
        <fullName evidence="2">Transposase</fullName>
    </submittedName>
</protein>
<reference evidence="2 3" key="3">
    <citation type="journal article" date="2017" name="Int. J. Syst. Evol. Microbiol.">
        <title>Adaptation of Surface-Associated Bacteria to the Open Ocean: A Genomically Distinct Subpopulation of Phaeobacter gallaeciensis Colonizes Pacific Mesozooplankton.</title>
        <authorList>
            <person name="Freese H.M."/>
            <person name="Methner A."/>
            <person name="Overmann J."/>
        </authorList>
    </citation>
    <scope>NUCLEOTIDE SEQUENCE [LARGE SCALE GENOMIC DNA]</scope>
    <source>
        <strain evidence="2 3">P36</strain>
    </source>
</reference>
<geneLocation type="plasmid" evidence="2 3">
    <name>pP36_b</name>
</geneLocation>
<feature type="domain" description="Plasmid replication protein C C-terminal" evidence="1">
    <location>
        <begin position="50"/>
        <end position="103"/>
    </location>
</feature>
<gene>
    <name evidence="2" type="ORF">PhaeoP36_03785</name>
</gene>
<reference evidence="2 3" key="4">
    <citation type="journal article" date="2018" name="Environ. Microbiol. Rep.">
        <title>Phylogenetic distribution of roseobacticides in the Roseobacter group and their effect on microalgae.</title>
        <authorList>
            <person name="Sonnenschein E.C."/>
            <person name="Phippen C.B."/>
            <person name="Bentzon-Tilia M."/>
            <person name="Rasmussen S.A."/>
            <person name="Nielsen K.F."/>
            <person name="Gram L."/>
        </authorList>
    </citation>
    <scope>NUCLEOTIDE SEQUENCE [LARGE SCALE GENOMIC DNA]</scope>
    <source>
        <strain evidence="2 3">P36</strain>
    </source>
</reference>
<dbReference type="Pfam" id="PF11800">
    <property type="entry name" value="RP-C_C"/>
    <property type="match status" value="1"/>
</dbReference>
<dbReference type="Proteomes" id="UP000218891">
    <property type="component" value="Plasmid pP36_b"/>
</dbReference>
<keyword evidence="2" id="KW-0614">Plasmid</keyword>